<protein>
    <submittedName>
        <fullName evidence="17">2',3'-cyclic-nucleotide 2'-phosphodiesterase / 3'-nucleotidase / 5'-nucleotidase</fullName>
    </submittedName>
</protein>
<dbReference type="NCBIfam" id="TIGR01167">
    <property type="entry name" value="LPXTG_anchor"/>
    <property type="match status" value="1"/>
</dbReference>
<dbReference type="InterPro" id="IPR019931">
    <property type="entry name" value="LPXTG_anchor"/>
</dbReference>
<dbReference type="GO" id="GO:0009166">
    <property type="term" value="P:nucleotide catabolic process"/>
    <property type="evidence" value="ECO:0007669"/>
    <property type="project" value="InterPro"/>
</dbReference>
<dbReference type="STRING" id="930152.SAMN05216565_101689"/>
<dbReference type="OrthoDB" id="9801679at2"/>
<evidence type="ECO:0000256" key="1">
    <source>
        <dbReference type="ARBA" id="ARBA00000527"/>
    </source>
</evidence>
<evidence type="ECO:0000256" key="12">
    <source>
        <dbReference type="ARBA" id="ARBA00023268"/>
    </source>
</evidence>
<feature type="compositionally biased region" description="Basic and acidic residues" evidence="13">
    <location>
        <begin position="1155"/>
        <end position="1167"/>
    </location>
</feature>
<dbReference type="PRINTS" id="PR01607">
    <property type="entry name" value="APYRASEFAMLY"/>
</dbReference>
<dbReference type="PANTHER" id="PTHR11575:SF24">
    <property type="entry name" value="5'-NUCLEOTIDASE"/>
    <property type="match status" value="1"/>
</dbReference>
<keyword evidence="5" id="KW-0134">Cell wall</keyword>
<keyword evidence="11" id="KW-0572">Peptidoglycan-anchor</keyword>
<organism evidence="17 18">
    <name type="scientific">Litchfieldia salsa</name>
    <dbReference type="NCBI Taxonomy" id="930152"/>
    <lineage>
        <taxon>Bacteria</taxon>
        <taxon>Bacillati</taxon>
        <taxon>Bacillota</taxon>
        <taxon>Bacilli</taxon>
        <taxon>Bacillales</taxon>
        <taxon>Bacillaceae</taxon>
        <taxon>Litchfieldia</taxon>
    </lineage>
</organism>
<dbReference type="InterPro" id="IPR006179">
    <property type="entry name" value="5_nucleotidase/apyrase"/>
</dbReference>
<evidence type="ECO:0000259" key="16">
    <source>
        <dbReference type="PROSITE" id="PS50847"/>
    </source>
</evidence>
<gene>
    <name evidence="17" type="ORF">SAMN05216565_101689</name>
</gene>
<accession>A0A1H0QBJ6</accession>
<evidence type="ECO:0000256" key="9">
    <source>
        <dbReference type="ARBA" id="ARBA00022741"/>
    </source>
</evidence>
<name>A0A1H0QBJ6_9BACI</name>
<dbReference type="PROSITE" id="PS00785">
    <property type="entry name" value="5_NUCLEOTIDASE_1"/>
    <property type="match status" value="1"/>
</dbReference>
<evidence type="ECO:0000256" key="13">
    <source>
        <dbReference type="SAM" id="MobiDB-lite"/>
    </source>
</evidence>
<dbReference type="Pfam" id="PF00149">
    <property type="entry name" value="Metallophos"/>
    <property type="match status" value="2"/>
</dbReference>
<dbReference type="InterPro" id="IPR006146">
    <property type="entry name" value="5'-Nucleotdase_CS"/>
</dbReference>
<keyword evidence="10" id="KW-0378">Hydrolase</keyword>
<feature type="domain" description="Gram-positive cocci surface proteins LPxTG" evidence="16">
    <location>
        <begin position="1366"/>
        <end position="1401"/>
    </location>
</feature>
<dbReference type="PROSITE" id="PS00786">
    <property type="entry name" value="5_NUCLEOTIDASE_2"/>
    <property type="match status" value="1"/>
</dbReference>
<evidence type="ECO:0000256" key="6">
    <source>
        <dbReference type="ARBA" id="ARBA00022525"/>
    </source>
</evidence>
<dbReference type="GO" id="GO:0008254">
    <property type="term" value="F:3'-nucleotidase activity"/>
    <property type="evidence" value="ECO:0007669"/>
    <property type="project" value="UniProtKB-EC"/>
</dbReference>
<evidence type="ECO:0000256" key="2">
    <source>
        <dbReference type="ARBA" id="ARBA00001730"/>
    </source>
</evidence>
<dbReference type="InterPro" id="IPR036907">
    <property type="entry name" value="5'-Nucleotdase_C_sf"/>
</dbReference>
<comment type="subcellular location">
    <subcellularLocation>
        <location evidence="4">Secreted</location>
        <location evidence="4">Cell wall</location>
        <topology evidence="4">Peptidoglycan-anchor</topology>
    </subcellularLocation>
</comment>
<dbReference type="InterPro" id="IPR008334">
    <property type="entry name" value="5'-Nucleotdase_C"/>
</dbReference>
<dbReference type="NCBIfam" id="NF006938">
    <property type="entry name" value="PRK09420.1"/>
    <property type="match status" value="1"/>
</dbReference>
<feature type="chain" id="PRO_5011609790" evidence="15">
    <location>
        <begin position="39"/>
        <end position="1401"/>
    </location>
</feature>
<dbReference type="GO" id="GO:0046872">
    <property type="term" value="F:metal ion binding"/>
    <property type="evidence" value="ECO:0007669"/>
    <property type="project" value="UniProtKB-KW"/>
</dbReference>
<keyword evidence="6" id="KW-0964">Secreted</keyword>
<dbReference type="InterPro" id="IPR029052">
    <property type="entry name" value="Metallo-depent_PP-like"/>
</dbReference>
<evidence type="ECO:0000256" key="15">
    <source>
        <dbReference type="SAM" id="SignalP"/>
    </source>
</evidence>
<dbReference type="PROSITE" id="PS50847">
    <property type="entry name" value="GRAM_POS_ANCHORING"/>
    <property type="match status" value="1"/>
</dbReference>
<evidence type="ECO:0000256" key="10">
    <source>
        <dbReference type="ARBA" id="ARBA00022801"/>
    </source>
</evidence>
<dbReference type="InterPro" id="IPR004843">
    <property type="entry name" value="Calcineurin-like_PHP"/>
</dbReference>
<dbReference type="GO" id="GO:0000166">
    <property type="term" value="F:nucleotide binding"/>
    <property type="evidence" value="ECO:0007669"/>
    <property type="project" value="UniProtKB-KW"/>
</dbReference>
<dbReference type="SUPFAM" id="SSF56300">
    <property type="entry name" value="Metallo-dependent phosphatases"/>
    <property type="match status" value="2"/>
</dbReference>
<evidence type="ECO:0000313" key="18">
    <source>
        <dbReference type="Proteomes" id="UP000199159"/>
    </source>
</evidence>
<comment type="catalytic activity">
    <reaction evidence="1">
        <text>a ribonucleoside 3'-phosphate + H2O = a ribonucleoside + phosphate</text>
        <dbReference type="Rhea" id="RHEA:10144"/>
        <dbReference type="ChEBI" id="CHEBI:13197"/>
        <dbReference type="ChEBI" id="CHEBI:15377"/>
        <dbReference type="ChEBI" id="CHEBI:18254"/>
        <dbReference type="ChEBI" id="CHEBI:43474"/>
        <dbReference type="EC" id="3.1.3.6"/>
    </reaction>
</comment>
<dbReference type="Gene3D" id="3.90.780.10">
    <property type="entry name" value="5'-Nucleotidase, C-terminal domain"/>
    <property type="match status" value="2"/>
</dbReference>
<keyword evidence="8 15" id="KW-0732">Signal</keyword>
<dbReference type="GO" id="GO:0008663">
    <property type="term" value="F:2',3'-cyclic-nucleotide 2'-phosphodiesterase activity"/>
    <property type="evidence" value="ECO:0007669"/>
    <property type="project" value="UniProtKB-EC"/>
</dbReference>
<keyword evidence="14" id="KW-0472">Membrane</keyword>
<dbReference type="Gene3D" id="3.60.21.10">
    <property type="match status" value="2"/>
</dbReference>
<evidence type="ECO:0000256" key="5">
    <source>
        <dbReference type="ARBA" id="ARBA00022512"/>
    </source>
</evidence>
<proteinExistence type="predicted"/>
<evidence type="ECO:0000256" key="7">
    <source>
        <dbReference type="ARBA" id="ARBA00022723"/>
    </source>
</evidence>
<evidence type="ECO:0000256" key="14">
    <source>
        <dbReference type="SAM" id="Phobius"/>
    </source>
</evidence>
<evidence type="ECO:0000313" key="17">
    <source>
        <dbReference type="EMBL" id="SDP14742.1"/>
    </source>
</evidence>
<keyword evidence="12" id="KW-0511">Multifunctional enzyme</keyword>
<feature type="transmembrane region" description="Helical" evidence="14">
    <location>
        <begin position="1374"/>
        <end position="1393"/>
    </location>
</feature>
<dbReference type="InterPro" id="IPR041827">
    <property type="entry name" value="CpdB_N"/>
</dbReference>
<comment type="catalytic activity">
    <reaction evidence="2">
        <text>a nucleoside 2',3'-cyclic phosphate + H2O = a nucleoside 3'-phosphate + H(+)</text>
        <dbReference type="Rhea" id="RHEA:19621"/>
        <dbReference type="ChEBI" id="CHEBI:15377"/>
        <dbReference type="ChEBI" id="CHEBI:15378"/>
        <dbReference type="ChEBI" id="CHEBI:66949"/>
        <dbReference type="ChEBI" id="CHEBI:66954"/>
        <dbReference type="EC" id="3.1.4.16"/>
    </reaction>
</comment>
<evidence type="ECO:0000256" key="11">
    <source>
        <dbReference type="ARBA" id="ARBA00023088"/>
    </source>
</evidence>
<dbReference type="RefSeq" id="WP_090849881.1">
    <property type="nucleotide sequence ID" value="NZ_FNJU01000001.1"/>
</dbReference>
<feature type="region of interest" description="Disordered" evidence="13">
    <location>
        <begin position="1155"/>
        <end position="1179"/>
    </location>
</feature>
<keyword evidence="7" id="KW-0479">Metal-binding</keyword>
<dbReference type="CDD" id="cd07410">
    <property type="entry name" value="MPP_CpdB_N"/>
    <property type="match status" value="1"/>
</dbReference>
<dbReference type="Pfam" id="PF02872">
    <property type="entry name" value="5_nucleotid_C"/>
    <property type="match status" value="2"/>
</dbReference>
<keyword evidence="14" id="KW-1133">Transmembrane helix</keyword>
<dbReference type="PANTHER" id="PTHR11575">
    <property type="entry name" value="5'-NUCLEOTIDASE-RELATED"/>
    <property type="match status" value="1"/>
</dbReference>
<feature type="signal peptide" evidence="15">
    <location>
        <begin position="1"/>
        <end position="38"/>
    </location>
</feature>
<keyword evidence="9" id="KW-0547">Nucleotide-binding</keyword>
<evidence type="ECO:0000256" key="3">
    <source>
        <dbReference type="ARBA" id="ARBA00001968"/>
    </source>
</evidence>
<keyword evidence="18" id="KW-1185">Reference proteome</keyword>
<keyword evidence="14" id="KW-0812">Transmembrane</keyword>
<dbReference type="SUPFAM" id="SSF55816">
    <property type="entry name" value="5'-nucleotidase (syn. UDP-sugar hydrolase), C-terminal domain"/>
    <property type="match status" value="2"/>
</dbReference>
<evidence type="ECO:0000256" key="8">
    <source>
        <dbReference type="ARBA" id="ARBA00022729"/>
    </source>
</evidence>
<dbReference type="FunFam" id="3.90.780.10:FF:000004">
    <property type="entry name" value="UDP-sugar hydrolase, putative"/>
    <property type="match status" value="1"/>
</dbReference>
<comment type="cofactor">
    <cofactor evidence="3">
        <name>a divalent metal cation</name>
        <dbReference type="ChEBI" id="CHEBI:60240"/>
    </cofactor>
</comment>
<dbReference type="EMBL" id="FNJU01000001">
    <property type="protein sequence ID" value="SDP14742.1"/>
    <property type="molecule type" value="Genomic_DNA"/>
</dbReference>
<sequence>MKANFKEALKRKVVSGLTVSALLVSTFLAPILSTVAVAAEVANPVVDLRILETTDIHTNILNYDYFQDKPTDVFGLSKASTLIKKQQAEVKNSLLFDNGDLIQGNPLGDYIARVDVLKEGQVHPAVKALNLLGYDAGTVGNHEFNFGLDFLNEAFDDAEFPIVNANVFNLDGTPYFDQYEILTKQVTDQSGNTHTIKVGVTGFVPPQILNWDYGHLNGKVSVEDIMVSANKIIPQMKTEGADVIVVLAHSGIDNSGQVDGMENAAYYLTQVEGVDAVLSGHAHAIFPAVEGKKANFPDGNGFDNVKGTINGVPVTMPGSWADHIGQIDLKLELVNGEWIVADSQGVVLPTAGYASDKALEDAIATEHAATINYVNGPVGTTTAPINSYFALVQDDPSVQIVSNAQKWYVDKWIAGAGAQYKGLPVLSSAAPFKAGGRAGDDASYFTDIPTGTIAIKNVADLYLYPNTVYALKINGSELKEWIEWSAGQFNQIDPSNKAEQSLINYNFRSYNFDVIDGVTYEIDVTQPSKYNNDQALINPEASRVKNLQYNGKPVTADMEFIVATNNYRAGTNKIVNPGGKNTILVAPDENRQAIIDYIVNTGEINPSADDNWKIADIDGDVNVTFASAAKAQNYLNGQSYIEHVETNGDLAKFALNLGTRESWQLSILHTNDTHAHVEQYPKLFTAVNKVRSEKENTLLVDAGDVFSGTLFFNQYSGLADLWFMNEIGYDAMTFGNHEFDKDSTTLANFVSRMNFPMVSSNVNVTKDPVLSLLFKNELGKTQTGGNIYPAIVKEIDGEQVGIFGLTTPDTVILASPGRDIVFEDAKIKATETVARLKSDGVNKIIVLSHMGHTSDLELANAVEGIDVIVGGHSHTTLTKPVIVNKAEPTLIVQANEYLNYLGSLDVTFNNEGVVIGHAGELLELDGFEENAAAAEKVAEFEVKLDEIRKKIIGHTNVVLNGERKDIRTKETNLGNLIADGMAQQAYKVDGKTTIALQNGGGIRASIDKGDITLGDAYTVLPFGNLLVTLDLTGAEILEALEHSVSEVEAAQGKFLQVSGLRFKYDINKPVGERVWLVEVKQANGKYKTLDLQATYSVATNAFTADGGDGFTVFKKAKNEGRINELFLLDADVFTSYVQSNSPVSPSVEGRIIQEVKSNAKPEPKPGKGDGTAPTKPKEVKPTIKNGVVTIDTSSIKSLEANSQLIINVEGQTVFKASFTEEQVKLLKEKGIETVISNNDVEVKIPAANLPNGAFEVHVTKMKSVKSAVGEVYDFKITSKGKEYHKFAEMMTLVFKVDAKKVKNPNHVTVLYYNEEKKQWEDIGGTYKDGFVTAQTNHFSTYGAFEVSGEGKDGLSDIPAPHKGNPLPSTATNTFNLLLVGLLVLGAGVGMFLFKRKRLNQA</sequence>
<reference evidence="18" key="1">
    <citation type="submission" date="2016-10" db="EMBL/GenBank/DDBJ databases">
        <authorList>
            <person name="Varghese N."/>
            <person name="Submissions S."/>
        </authorList>
    </citation>
    <scope>NUCLEOTIDE SEQUENCE [LARGE SCALE GENOMIC DNA]</scope>
    <source>
        <strain evidence="18">IBRC-M10078</strain>
    </source>
</reference>
<dbReference type="Proteomes" id="UP000199159">
    <property type="component" value="Unassembled WGS sequence"/>
</dbReference>
<evidence type="ECO:0000256" key="4">
    <source>
        <dbReference type="ARBA" id="ARBA00004168"/>
    </source>
</evidence>